<evidence type="ECO:0000256" key="7">
    <source>
        <dbReference type="HAMAP-Rule" id="MF_00500"/>
    </source>
</evidence>
<evidence type="ECO:0000256" key="4">
    <source>
        <dbReference type="ARBA" id="ARBA00022980"/>
    </source>
</evidence>
<dbReference type="NCBIfam" id="TIGR00029">
    <property type="entry name" value="S20"/>
    <property type="match status" value="1"/>
</dbReference>
<keyword evidence="5 7" id="KW-0687">Ribonucleoprotein</keyword>
<dbReference type="Gene3D" id="1.20.58.110">
    <property type="entry name" value="Ribosomal protein S20"/>
    <property type="match status" value="1"/>
</dbReference>
<dbReference type="GO" id="GO:0003735">
    <property type="term" value="F:structural constituent of ribosome"/>
    <property type="evidence" value="ECO:0007669"/>
    <property type="project" value="InterPro"/>
</dbReference>
<organism evidence="8 9">
    <name type="scientific">candidate division WOR-3 bacterium</name>
    <dbReference type="NCBI Taxonomy" id="2052148"/>
    <lineage>
        <taxon>Bacteria</taxon>
        <taxon>Bacteria division WOR-3</taxon>
    </lineage>
</organism>
<evidence type="ECO:0000313" key="9">
    <source>
        <dbReference type="Proteomes" id="UP000268469"/>
    </source>
</evidence>
<dbReference type="GO" id="GO:0006412">
    <property type="term" value="P:translation"/>
    <property type="evidence" value="ECO:0007669"/>
    <property type="project" value="UniProtKB-UniRule"/>
</dbReference>
<dbReference type="EMBL" id="QNBE01000006">
    <property type="protein sequence ID" value="RKX71553.1"/>
    <property type="molecule type" value="Genomic_DNA"/>
</dbReference>
<dbReference type="GO" id="GO:0070181">
    <property type="term" value="F:small ribosomal subunit rRNA binding"/>
    <property type="evidence" value="ECO:0007669"/>
    <property type="project" value="TreeGrafter"/>
</dbReference>
<dbReference type="Proteomes" id="UP000268469">
    <property type="component" value="Unassembled WGS sequence"/>
</dbReference>
<accession>A0A660SLE9</accession>
<comment type="similarity">
    <text evidence="1 7">Belongs to the bacterial ribosomal protein bS20 family.</text>
</comment>
<evidence type="ECO:0000256" key="5">
    <source>
        <dbReference type="ARBA" id="ARBA00023274"/>
    </source>
</evidence>
<evidence type="ECO:0000256" key="2">
    <source>
        <dbReference type="ARBA" id="ARBA00022730"/>
    </source>
</evidence>
<evidence type="ECO:0000256" key="6">
    <source>
        <dbReference type="ARBA" id="ARBA00035136"/>
    </source>
</evidence>
<dbReference type="SUPFAM" id="SSF46992">
    <property type="entry name" value="Ribosomal protein S20"/>
    <property type="match status" value="1"/>
</dbReference>
<gene>
    <name evidence="7 8" type="primary">rpsT</name>
    <name evidence="8" type="ORF">DRP53_01095</name>
</gene>
<dbReference type="AlphaFoldDB" id="A0A660SLE9"/>
<proteinExistence type="inferred from homology"/>
<sequence length="84" mass="10197">MPKSKSVLKRIRQNRKRYLENRSKKRRLRTMMKKLLTTDKREEAQKLLPMVQSIIDKSVQDRIIHKNTAARYKRKLYHHLASLP</sequence>
<keyword evidence="2 7" id="KW-0699">rRNA-binding</keyword>
<evidence type="ECO:0000256" key="3">
    <source>
        <dbReference type="ARBA" id="ARBA00022884"/>
    </source>
</evidence>
<name>A0A660SLE9_UNCW3</name>
<dbReference type="PANTHER" id="PTHR33398:SF1">
    <property type="entry name" value="SMALL RIBOSOMAL SUBUNIT PROTEIN BS20C"/>
    <property type="match status" value="1"/>
</dbReference>
<comment type="function">
    <text evidence="7">Binds directly to 16S ribosomal RNA.</text>
</comment>
<dbReference type="GO" id="GO:0015935">
    <property type="term" value="C:small ribosomal subunit"/>
    <property type="evidence" value="ECO:0007669"/>
    <property type="project" value="TreeGrafter"/>
</dbReference>
<protein>
    <recommendedName>
        <fullName evidence="6 7">Small ribosomal subunit protein bS20</fullName>
    </recommendedName>
</protein>
<keyword evidence="4 7" id="KW-0689">Ribosomal protein</keyword>
<evidence type="ECO:0000313" key="8">
    <source>
        <dbReference type="EMBL" id="RKX71553.1"/>
    </source>
</evidence>
<keyword evidence="3 7" id="KW-0694">RNA-binding</keyword>
<dbReference type="PANTHER" id="PTHR33398">
    <property type="entry name" value="30S RIBOSOMAL PROTEIN S20"/>
    <property type="match status" value="1"/>
</dbReference>
<reference evidence="8 9" key="1">
    <citation type="submission" date="2018-06" db="EMBL/GenBank/DDBJ databases">
        <title>Extensive metabolic versatility and redundancy in microbially diverse, dynamic hydrothermal sediments.</title>
        <authorList>
            <person name="Dombrowski N."/>
            <person name="Teske A."/>
            <person name="Baker B.J."/>
        </authorList>
    </citation>
    <scope>NUCLEOTIDE SEQUENCE [LARGE SCALE GENOMIC DNA]</scope>
    <source>
        <strain evidence="8">B36_G15</strain>
    </source>
</reference>
<dbReference type="Pfam" id="PF01649">
    <property type="entry name" value="Ribosomal_S20p"/>
    <property type="match status" value="1"/>
</dbReference>
<dbReference type="InterPro" id="IPR036510">
    <property type="entry name" value="Ribosomal_bS20_sf"/>
</dbReference>
<comment type="caution">
    <text evidence="8">The sequence shown here is derived from an EMBL/GenBank/DDBJ whole genome shotgun (WGS) entry which is preliminary data.</text>
</comment>
<dbReference type="HAMAP" id="MF_00500">
    <property type="entry name" value="Ribosomal_bS20"/>
    <property type="match status" value="1"/>
</dbReference>
<dbReference type="InterPro" id="IPR002583">
    <property type="entry name" value="Ribosomal_bS20"/>
</dbReference>
<evidence type="ECO:0000256" key="1">
    <source>
        <dbReference type="ARBA" id="ARBA00007634"/>
    </source>
</evidence>